<evidence type="ECO:0000313" key="6">
    <source>
        <dbReference type="EMBL" id="MEV4683948.1"/>
    </source>
</evidence>
<sequence>MKTNQPRALSAIRLSVATDETTSPGRQREANELAAASLGAIIVGEAEDLDVSASKTTPFERPQLGPWFERPDDFDIIIWWRLDRAVRSMADMSALVSWARKHAKRLVFAEGPGGARLELDMSNVVGELIATLLAFAAQMEAQSIAERVTGAQAAMRSMPLRWRGSRPPYGYEPAELDGGGWTLIPDADAVKVIERITRELMAGKTASAVAAELNEENEPSPRDYWSIKKGRKTGGKTGGAKGEGVQREQFKWGPSIIKRVLTSVSLLGWKTHNGNPVRDSGGRPVMATNAPILSREEFDAIGALFAERSIDNRERKDTNALLLRVVHCDSCGGRMYLSKPTKKGASVSDFYKCNAHARGDKCDAPANIKAEWADEYAEREFLRSVGGLKITETRTIPGYDPTPEIEATTAEFEDHMRQEGRQRSNAARDAWQRRADALDARLAELEARPKVEARTEVVRLNRSYADEWRAADTAGKRAMLIEAGAHLTVKRGTRGGWRTLDERRVCFTLREDFFAEAADVLSDHIAA</sequence>
<feature type="domain" description="Resolvase/invertase-type recombinase catalytic" evidence="4">
    <location>
        <begin position="9"/>
        <end position="159"/>
    </location>
</feature>
<dbReference type="PROSITE" id="PS51736">
    <property type="entry name" value="RECOMBINASES_3"/>
    <property type="match status" value="1"/>
</dbReference>
<reference evidence="6 7" key="1">
    <citation type="submission" date="2024-06" db="EMBL/GenBank/DDBJ databases">
        <title>The Natural Products Discovery Center: Release of the First 8490 Sequenced Strains for Exploring Actinobacteria Biosynthetic Diversity.</title>
        <authorList>
            <person name="Kalkreuter E."/>
            <person name="Kautsar S.A."/>
            <person name="Yang D."/>
            <person name="Bader C.D."/>
            <person name="Teijaro C.N."/>
            <person name="Fluegel L."/>
            <person name="Davis C.M."/>
            <person name="Simpson J.R."/>
            <person name="Lauterbach L."/>
            <person name="Steele A.D."/>
            <person name="Gui C."/>
            <person name="Meng S."/>
            <person name="Li G."/>
            <person name="Viehrig K."/>
            <person name="Ye F."/>
            <person name="Su P."/>
            <person name="Kiefer A.F."/>
            <person name="Nichols A."/>
            <person name="Cepeda A.J."/>
            <person name="Yan W."/>
            <person name="Fan B."/>
            <person name="Jiang Y."/>
            <person name="Adhikari A."/>
            <person name="Zheng C.-J."/>
            <person name="Schuster L."/>
            <person name="Cowan T.M."/>
            <person name="Smanski M.J."/>
            <person name="Chevrette M.G."/>
            <person name="De Carvalho L.P.S."/>
            <person name="Shen B."/>
        </authorList>
    </citation>
    <scope>NUCLEOTIDE SEQUENCE [LARGE SCALE GENOMIC DNA]</scope>
    <source>
        <strain evidence="6 7">NPDC049344</strain>
    </source>
</reference>
<dbReference type="PANTHER" id="PTHR30461:SF2">
    <property type="entry name" value="SERINE RECOMBINASE PINE-RELATED"/>
    <property type="match status" value="1"/>
</dbReference>
<dbReference type="PANTHER" id="PTHR30461">
    <property type="entry name" value="DNA-INVERTASE FROM LAMBDOID PROPHAGE"/>
    <property type="match status" value="1"/>
</dbReference>
<dbReference type="Pfam" id="PF00239">
    <property type="entry name" value="Resolvase"/>
    <property type="match status" value="1"/>
</dbReference>
<evidence type="ECO:0000256" key="1">
    <source>
        <dbReference type="ARBA" id="ARBA00023125"/>
    </source>
</evidence>
<evidence type="ECO:0000259" key="5">
    <source>
        <dbReference type="PROSITE" id="PS51737"/>
    </source>
</evidence>
<dbReference type="Gene3D" id="3.90.1750.20">
    <property type="entry name" value="Putative Large Serine Recombinase, Chain B, Domain 2"/>
    <property type="match status" value="1"/>
</dbReference>
<protein>
    <submittedName>
        <fullName evidence="6">Recombinase family protein</fullName>
    </submittedName>
</protein>
<feature type="region of interest" description="Disordered" evidence="3">
    <location>
        <begin position="212"/>
        <end position="245"/>
    </location>
</feature>
<dbReference type="Pfam" id="PF13408">
    <property type="entry name" value="Zn_ribbon_recom"/>
    <property type="match status" value="1"/>
</dbReference>
<proteinExistence type="predicted"/>
<dbReference type="InterPro" id="IPR050639">
    <property type="entry name" value="SSR_resolvase"/>
</dbReference>
<dbReference type="InterPro" id="IPR011109">
    <property type="entry name" value="DNA_bind_recombinase_dom"/>
</dbReference>
<gene>
    <name evidence="6" type="ORF">AB0K36_24535</name>
</gene>
<evidence type="ECO:0000256" key="2">
    <source>
        <dbReference type="ARBA" id="ARBA00023172"/>
    </source>
</evidence>
<dbReference type="RefSeq" id="WP_364598169.1">
    <property type="nucleotide sequence ID" value="NZ_JBFAQK010000041.1"/>
</dbReference>
<dbReference type="PROSITE" id="PS51737">
    <property type="entry name" value="RECOMBINASE_DNA_BIND"/>
    <property type="match status" value="1"/>
</dbReference>
<name>A0ABV3HZE0_9ACTN</name>
<dbReference type="InterPro" id="IPR006119">
    <property type="entry name" value="Resolv_N"/>
</dbReference>
<dbReference type="InterPro" id="IPR038109">
    <property type="entry name" value="DNA_bind_recomb_sf"/>
</dbReference>
<dbReference type="Pfam" id="PF07508">
    <property type="entry name" value="Recombinase"/>
    <property type="match status" value="1"/>
</dbReference>
<feature type="domain" description="Recombinase" evidence="5">
    <location>
        <begin position="168"/>
        <end position="311"/>
    </location>
</feature>
<dbReference type="EMBL" id="JBFAQK010000041">
    <property type="protein sequence ID" value="MEV4683948.1"/>
    <property type="molecule type" value="Genomic_DNA"/>
</dbReference>
<dbReference type="InterPro" id="IPR025827">
    <property type="entry name" value="Zn_ribbon_recom_dom"/>
</dbReference>
<dbReference type="SUPFAM" id="SSF53041">
    <property type="entry name" value="Resolvase-like"/>
    <property type="match status" value="1"/>
</dbReference>
<comment type="caution">
    <text evidence="6">The sequence shown here is derived from an EMBL/GenBank/DDBJ whole genome shotgun (WGS) entry which is preliminary data.</text>
</comment>
<dbReference type="Proteomes" id="UP001552521">
    <property type="component" value="Unassembled WGS sequence"/>
</dbReference>
<evidence type="ECO:0000256" key="3">
    <source>
        <dbReference type="SAM" id="MobiDB-lite"/>
    </source>
</evidence>
<evidence type="ECO:0000259" key="4">
    <source>
        <dbReference type="PROSITE" id="PS51736"/>
    </source>
</evidence>
<dbReference type="CDD" id="cd00338">
    <property type="entry name" value="Ser_Recombinase"/>
    <property type="match status" value="1"/>
</dbReference>
<keyword evidence="1" id="KW-0238">DNA-binding</keyword>
<dbReference type="SMART" id="SM00857">
    <property type="entry name" value="Resolvase"/>
    <property type="match status" value="1"/>
</dbReference>
<keyword evidence="7" id="KW-1185">Reference proteome</keyword>
<accession>A0ABV3HZE0</accession>
<dbReference type="InterPro" id="IPR036162">
    <property type="entry name" value="Resolvase-like_N_sf"/>
</dbReference>
<keyword evidence="2" id="KW-0233">DNA recombination</keyword>
<organism evidence="6 7">
    <name type="scientific">Streptomyces kurssanovii</name>
    <dbReference type="NCBI Taxonomy" id="67312"/>
    <lineage>
        <taxon>Bacteria</taxon>
        <taxon>Bacillati</taxon>
        <taxon>Actinomycetota</taxon>
        <taxon>Actinomycetes</taxon>
        <taxon>Kitasatosporales</taxon>
        <taxon>Streptomycetaceae</taxon>
        <taxon>Streptomyces</taxon>
    </lineage>
</organism>
<evidence type="ECO:0000313" key="7">
    <source>
        <dbReference type="Proteomes" id="UP001552521"/>
    </source>
</evidence>
<dbReference type="Gene3D" id="3.40.50.1390">
    <property type="entry name" value="Resolvase, N-terminal catalytic domain"/>
    <property type="match status" value="1"/>
</dbReference>